<dbReference type="Proteomes" id="UP000011086">
    <property type="component" value="Unassembled WGS sequence"/>
</dbReference>
<evidence type="ECO:0000256" key="4">
    <source>
        <dbReference type="PROSITE-ProRule" id="PRU00236"/>
    </source>
</evidence>
<dbReference type="AlphaFoldDB" id="A0AA97NND1"/>
<dbReference type="GO" id="GO:1990414">
    <property type="term" value="P:replication-born double-strand break repair via sister chromatid exchange"/>
    <property type="evidence" value="ECO:0007669"/>
    <property type="project" value="TreeGrafter"/>
</dbReference>
<dbReference type="Gene3D" id="3.30.1600.10">
    <property type="entry name" value="SIR2/SIRT2 'Small Domain"/>
    <property type="match status" value="1"/>
</dbReference>
<dbReference type="PROSITE" id="PS50305">
    <property type="entry name" value="SIRTUIN"/>
    <property type="match status" value="1"/>
</dbReference>
<evidence type="ECO:0000256" key="5">
    <source>
        <dbReference type="SAM" id="MobiDB-lite"/>
    </source>
</evidence>
<dbReference type="InterPro" id="IPR050134">
    <property type="entry name" value="NAD-dep_sirtuin_deacylases"/>
</dbReference>
<evidence type="ECO:0000313" key="7">
    <source>
        <dbReference type="EMBL" id="ELQ33345.1"/>
    </source>
</evidence>
<dbReference type="InterPro" id="IPR029035">
    <property type="entry name" value="DHS-like_NAD/FAD-binding_dom"/>
</dbReference>
<keyword evidence="2" id="KW-0808">Transferase</keyword>
<evidence type="ECO:0000256" key="3">
    <source>
        <dbReference type="ARBA" id="ARBA00023027"/>
    </source>
</evidence>
<keyword evidence="3" id="KW-0520">NAD</keyword>
<sequence>MPRGKLTWDEDATFPIHSFLRQYWDPQDVHMVEVLWEGIWDPSVIRTWEPASQVLPGNSLLLKDLNRRCAASTPDRSRPSSPQPAEIDLVDAMQLLRSHRQTVVFSGAGISVSAGIPTFADSQLKRSDFQASTVDDDAFQHDMTDLWHLTQQAKPTPFHVLLEEQPSIVLHITQNIDCLERSLPAAERKTVRLHGCLDTVRCSVCPSDHRWLRTDEGAPEPRGPCTKCEADASRRRANGQRVRNVKSRVEADVRRYDETAKEIPDISNIAGGGGLKNFDSILVVGTAATIPNVQAMIAKLSHAVHERGDGGVVIWVGPKAPSPSRAARLGLDYWLCVEADEFAQEYGRIGRRQKPLRSRPPGPSGKGVTIKAKAIASLQPPTYRGHSGCDYAKGEDGEMAPVRLDRNVSKTPRSCSAARSILREEVGGSTTRPVYNAAPMARQLAPTHR</sequence>
<reference evidence="7" key="1">
    <citation type="journal article" date="2012" name="PLoS Genet.">
        <title>Comparative analysis of the genomes of two field isolates of the rice blast fungus Magnaporthe oryzae.</title>
        <authorList>
            <person name="Xue M."/>
            <person name="Yang J."/>
            <person name="Li Z."/>
            <person name="Hu S."/>
            <person name="Yao N."/>
            <person name="Dean R.A."/>
            <person name="Zhao W."/>
            <person name="Shen M."/>
            <person name="Zhang H."/>
            <person name="Li C."/>
            <person name="Liu L."/>
            <person name="Cao L."/>
            <person name="Xu X."/>
            <person name="Xing Y."/>
            <person name="Hsiang T."/>
            <person name="Zhang Z."/>
            <person name="Xu J.R."/>
            <person name="Peng Y.L."/>
        </authorList>
    </citation>
    <scope>NUCLEOTIDE SEQUENCE</scope>
    <source>
        <strain evidence="7">Y34</strain>
    </source>
</reference>
<feature type="domain" description="Deacetylase sirtuin-type" evidence="6">
    <location>
        <begin position="82"/>
        <end position="359"/>
    </location>
</feature>
<dbReference type="CDD" id="cd00296">
    <property type="entry name" value="SIR2"/>
    <property type="match status" value="1"/>
</dbReference>
<gene>
    <name evidence="7" type="ORF">OOU_Y34scaffold00969g30</name>
</gene>
<dbReference type="PANTHER" id="PTHR11085">
    <property type="entry name" value="NAD-DEPENDENT PROTEIN DEACYLASE SIRTUIN-5, MITOCHONDRIAL-RELATED"/>
    <property type="match status" value="1"/>
</dbReference>
<feature type="region of interest" description="Disordered" evidence="5">
    <location>
        <begin position="350"/>
        <end position="369"/>
    </location>
</feature>
<protein>
    <recommendedName>
        <fullName evidence="6">Deacetylase sirtuin-type domain-containing protein</fullName>
    </recommendedName>
</protein>
<dbReference type="GO" id="GO:0031508">
    <property type="term" value="P:pericentric heterochromatin formation"/>
    <property type="evidence" value="ECO:0007669"/>
    <property type="project" value="TreeGrafter"/>
</dbReference>
<dbReference type="GO" id="GO:0005634">
    <property type="term" value="C:nucleus"/>
    <property type="evidence" value="ECO:0007669"/>
    <property type="project" value="TreeGrafter"/>
</dbReference>
<dbReference type="InterPro" id="IPR003000">
    <property type="entry name" value="Sirtuin"/>
</dbReference>
<dbReference type="GO" id="GO:0000122">
    <property type="term" value="P:negative regulation of transcription by RNA polymerase II"/>
    <property type="evidence" value="ECO:0007669"/>
    <property type="project" value="TreeGrafter"/>
</dbReference>
<dbReference type="PANTHER" id="PTHR11085:SF15">
    <property type="entry name" value="NAD-DEPENDENT HISTONE DEACETYLASE HST4"/>
    <property type="match status" value="1"/>
</dbReference>
<proteinExistence type="inferred from homology"/>
<dbReference type="Gene3D" id="3.40.50.1220">
    <property type="entry name" value="TPP-binding domain"/>
    <property type="match status" value="1"/>
</dbReference>
<dbReference type="GO" id="GO:0031934">
    <property type="term" value="C:mating-type region heterochromatin"/>
    <property type="evidence" value="ECO:0007669"/>
    <property type="project" value="TreeGrafter"/>
</dbReference>
<dbReference type="Pfam" id="PF02146">
    <property type="entry name" value="SIR2"/>
    <property type="match status" value="1"/>
</dbReference>
<dbReference type="InterPro" id="IPR026591">
    <property type="entry name" value="Sirtuin_cat_small_dom_sf"/>
</dbReference>
<comment type="caution">
    <text evidence="4">Lacks conserved residue(s) required for the propagation of feature annotation.</text>
</comment>
<evidence type="ECO:0000256" key="2">
    <source>
        <dbReference type="ARBA" id="ARBA00022679"/>
    </source>
</evidence>
<dbReference type="GO" id="GO:0070403">
    <property type="term" value="F:NAD+ binding"/>
    <property type="evidence" value="ECO:0007669"/>
    <property type="project" value="InterPro"/>
</dbReference>
<accession>A0AA97NND1</accession>
<organism evidence="7">
    <name type="scientific">Pyricularia oryzae (strain Y34)</name>
    <name type="common">Rice blast fungus</name>
    <name type="synonym">Magnaporthe oryzae</name>
    <dbReference type="NCBI Taxonomy" id="1143189"/>
    <lineage>
        <taxon>Eukaryota</taxon>
        <taxon>Fungi</taxon>
        <taxon>Dikarya</taxon>
        <taxon>Ascomycota</taxon>
        <taxon>Pezizomycotina</taxon>
        <taxon>Sordariomycetes</taxon>
        <taxon>Sordariomycetidae</taxon>
        <taxon>Magnaporthales</taxon>
        <taxon>Pyriculariaceae</taxon>
        <taxon>Pyricularia</taxon>
    </lineage>
</organism>
<dbReference type="GO" id="GO:0006282">
    <property type="term" value="P:regulation of DNA repair"/>
    <property type="evidence" value="ECO:0007669"/>
    <property type="project" value="TreeGrafter"/>
</dbReference>
<name>A0AA97NND1_PYRO3</name>
<comment type="similarity">
    <text evidence="1">Belongs to the sirtuin family. Class I subfamily.</text>
</comment>
<dbReference type="EMBL" id="JH793200">
    <property type="protein sequence ID" value="ELQ33345.1"/>
    <property type="molecule type" value="Genomic_DNA"/>
</dbReference>
<evidence type="ECO:0000256" key="1">
    <source>
        <dbReference type="ARBA" id="ARBA00006924"/>
    </source>
</evidence>
<evidence type="ECO:0000259" key="6">
    <source>
        <dbReference type="PROSITE" id="PS50305"/>
    </source>
</evidence>
<dbReference type="InterPro" id="IPR026590">
    <property type="entry name" value="Ssirtuin_cat_dom"/>
</dbReference>
<dbReference type="SUPFAM" id="SSF52467">
    <property type="entry name" value="DHS-like NAD/FAD-binding domain"/>
    <property type="match status" value="1"/>
</dbReference>
<dbReference type="GO" id="GO:0017136">
    <property type="term" value="F:histone deacetylase activity, NAD-dependent"/>
    <property type="evidence" value="ECO:0007669"/>
    <property type="project" value="TreeGrafter"/>
</dbReference>